<dbReference type="PANTHER" id="PTHR45884:SF2">
    <property type="entry name" value="N-ACETYLTRANSFERASE ECO"/>
    <property type="match status" value="1"/>
</dbReference>
<accession>A0A8H3V3F1</accession>
<dbReference type="EMBL" id="WNWS01000136">
    <property type="protein sequence ID" value="KAE9978393.1"/>
    <property type="molecule type" value="Genomic_DNA"/>
</dbReference>
<evidence type="ECO:0000256" key="9">
    <source>
        <dbReference type="ARBA" id="ARBA00023315"/>
    </source>
</evidence>
<comment type="similarity">
    <text evidence="2">Belongs to the acetyltransferase family. ECO subfamily.</text>
</comment>
<dbReference type="GO" id="GO:0007064">
    <property type="term" value="P:mitotic sister chromatid cohesion"/>
    <property type="evidence" value="ECO:0007669"/>
    <property type="project" value="TreeGrafter"/>
</dbReference>
<dbReference type="Proteomes" id="UP000447873">
    <property type="component" value="Unassembled WGS sequence"/>
</dbReference>
<dbReference type="AlphaFoldDB" id="A0A8H3V3F1"/>
<dbReference type="Proteomes" id="UP000490939">
    <property type="component" value="Unassembled WGS sequence"/>
</dbReference>
<evidence type="ECO:0000259" key="11">
    <source>
        <dbReference type="Pfam" id="PF13878"/>
    </source>
</evidence>
<keyword evidence="7" id="KW-0539">Nucleus</keyword>
<dbReference type="GO" id="GO:0061733">
    <property type="term" value="F:protein-lysine-acetyltransferase activity"/>
    <property type="evidence" value="ECO:0007669"/>
    <property type="project" value="TreeGrafter"/>
</dbReference>
<keyword evidence="9" id="KW-0012">Acyltransferase</keyword>
<keyword evidence="16" id="KW-1185">Reference proteome</keyword>
<evidence type="ECO:0000313" key="15">
    <source>
        <dbReference type="Proteomes" id="UP000447873"/>
    </source>
</evidence>
<evidence type="ECO:0000256" key="8">
    <source>
        <dbReference type="ARBA" id="ARBA00023306"/>
    </source>
</evidence>
<evidence type="ECO:0000256" key="10">
    <source>
        <dbReference type="SAM" id="MobiDB-lite"/>
    </source>
</evidence>
<keyword evidence="3" id="KW-0808">Transferase</keyword>
<evidence type="ECO:0000256" key="1">
    <source>
        <dbReference type="ARBA" id="ARBA00004123"/>
    </source>
</evidence>
<feature type="compositionally biased region" description="Polar residues" evidence="10">
    <location>
        <begin position="52"/>
        <end position="70"/>
    </location>
</feature>
<evidence type="ECO:0000256" key="7">
    <source>
        <dbReference type="ARBA" id="ARBA00023242"/>
    </source>
</evidence>
<dbReference type="PANTHER" id="PTHR45884">
    <property type="entry name" value="N-ACETYLTRANSFERASE ECO"/>
    <property type="match status" value="1"/>
</dbReference>
<dbReference type="InterPro" id="IPR028009">
    <property type="entry name" value="ESCO_Acetyltransf_dom"/>
</dbReference>
<comment type="caution">
    <text evidence="14">The sequence shown here is derived from an EMBL/GenBank/DDBJ whole genome shotgun (WGS) entry which is preliminary data.</text>
</comment>
<dbReference type="EMBL" id="WNWR01000409">
    <property type="protein sequence ID" value="KAE9979624.1"/>
    <property type="molecule type" value="Genomic_DNA"/>
</dbReference>
<proteinExistence type="inferred from homology"/>
<name>A0A8H3V3F1_VENIN</name>
<dbReference type="GO" id="GO:0000785">
    <property type="term" value="C:chromatin"/>
    <property type="evidence" value="ECO:0007669"/>
    <property type="project" value="TreeGrafter"/>
</dbReference>
<keyword evidence="5" id="KW-0863">Zinc-finger</keyword>
<comment type="subcellular location">
    <subcellularLocation>
        <location evidence="1">Nucleus</location>
    </subcellularLocation>
</comment>
<protein>
    <recommendedName>
        <fullName evidence="17">Sister chromatid cohesion acetyltransferase Eco1</fullName>
    </recommendedName>
</protein>
<dbReference type="InterPro" id="IPR028005">
    <property type="entry name" value="AcTrfase_ESCO_Znf_dom"/>
</dbReference>
<dbReference type="Pfam" id="PF13880">
    <property type="entry name" value="Acetyltransf_13"/>
    <property type="match status" value="1"/>
</dbReference>
<keyword evidence="4" id="KW-0479">Metal-binding</keyword>
<feature type="domain" description="N-acetyltransferase ESCO acetyl-transferase" evidence="12">
    <location>
        <begin position="304"/>
        <end position="372"/>
    </location>
</feature>
<feature type="domain" description="N-acetyltransferase ESCO zinc-finger" evidence="11">
    <location>
        <begin position="130"/>
        <end position="167"/>
    </location>
</feature>
<gene>
    <name evidence="14" type="ORF">EG327_006942</name>
    <name evidence="13" type="ORF">EG328_001474</name>
</gene>
<evidence type="ECO:0000256" key="2">
    <source>
        <dbReference type="ARBA" id="ARBA00005816"/>
    </source>
</evidence>
<evidence type="ECO:0000313" key="16">
    <source>
        <dbReference type="Proteomes" id="UP000490939"/>
    </source>
</evidence>
<dbReference type="GO" id="GO:0005634">
    <property type="term" value="C:nucleus"/>
    <property type="evidence" value="ECO:0007669"/>
    <property type="project" value="UniProtKB-SubCell"/>
</dbReference>
<evidence type="ECO:0000259" key="12">
    <source>
        <dbReference type="Pfam" id="PF13880"/>
    </source>
</evidence>
<keyword evidence="6" id="KW-0862">Zinc</keyword>
<evidence type="ECO:0000256" key="3">
    <source>
        <dbReference type="ARBA" id="ARBA00022679"/>
    </source>
</evidence>
<feature type="compositionally biased region" description="Low complexity" evidence="10">
    <location>
        <begin position="37"/>
        <end position="51"/>
    </location>
</feature>
<evidence type="ECO:0000256" key="5">
    <source>
        <dbReference type="ARBA" id="ARBA00022771"/>
    </source>
</evidence>
<evidence type="ECO:0000256" key="6">
    <source>
        <dbReference type="ARBA" id="ARBA00022833"/>
    </source>
</evidence>
<evidence type="ECO:0008006" key="17">
    <source>
        <dbReference type="Google" id="ProtNLM"/>
    </source>
</evidence>
<keyword evidence="8" id="KW-0131">Cell cycle</keyword>
<evidence type="ECO:0000313" key="13">
    <source>
        <dbReference type="EMBL" id="KAE9978393.1"/>
    </source>
</evidence>
<reference evidence="14 16" key="1">
    <citation type="submission" date="2019-07" db="EMBL/GenBank/DDBJ databases">
        <title>Venturia inaequalis Genome Resource.</title>
        <authorList>
            <person name="Lichtner F.J."/>
        </authorList>
    </citation>
    <scope>NUCLEOTIDE SEQUENCE [LARGE SCALE GENOMIC DNA]</scope>
    <source>
        <strain evidence="13 15">120213</strain>
        <strain evidence="14 16">DMI_063113</strain>
    </source>
</reference>
<organism evidence="14 16">
    <name type="scientific">Venturia inaequalis</name>
    <name type="common">Apple scab fungus</name>
    <dbReference type="NCBI Taxonomy" id="5025"/>
    <lineage>
        <taxon>Eukaryota</taxon>
        <taxon>Fungi</taxon>
        <taxon>Dikarya</taxon>
        <taxon>Ascomycota</taxon>
        <taxon>Pezizomycotina</taxon>
        <taxon>Dothideomycetes</taxon>
        <taxon>Pleosporomycetidae</taxon>
        <taxon>Venturiales</taxon>
        <taxon>Venturiaceae</taxon>
        <taxon>Venturia</taxon>
    </lineage>
</organism>
<dbReference type="GO" id="GO:0008270">
    <property type="term" value="F:zinc ion binding"/>
    <property type="evidence" value="ECO:0007669"/>
    <property type="project" value="UniProtKB-KW"/>
</dbReference>
<dbReference type="Pfam" id="PF13878">
    <property type="entry name" value="zf-C2H2_3"/>
    <property type="match status" value="1"/>
</dbReference>
<sequence length="374" mass="41387">MQISLPIMVKRTYSRRSQTPQTRLEEQSAKRRRVESSSDPISPALSPIISSDTIEPLSTPTPTNRHGTLHSSPPSSPPPIVSSTLKQSEALEPLIPPPRFLPTATRKEPLKESTGNARKIKPLRQQKLTQLTLDLGQKTQKKCQICGMEYRPSSPEDAALHKKYHAQNVGGIDLGKKFVDSIFVGQKVWTGSAGEMIIVVNRSAEARKRRVVESVLDVVEKELGGVGIDREELWTELSATSETDATAKCDRYKAYLYIRGYKCVGVCLTERIRSAYEVLVTTTRGEKGTSSRSSSITVSEESKAATMGISRIWTSTFARRSGIARKMLDAALDNFVYGMKVSKDMAAFSQPTESGGNLARSWFGRESGWLVYNE</sequence>
<evidence type="ECO:0000256" key="4">
    <source>
        <dbReference type="ARBA" id="ARBA00022723"/>
    </source>
</evidence>
<evidence type="ECO:0000313" key="14">
    <source>
        <dbReference type="EMBL" id="KAE9979624.1"/>
    </source>
</evidence>
<feature type="region of interest" description="Disordered" evidence="10">
    <location>
        <begin position="1"/>
        <end position="115"/>
    </location>
</feature>